<feature type="domain" description="Helicase ATP-binding" evidence="16">
    <location>
        <begin position="164"/>
        <end position="330"/>
    </location>
</feature>
<comment type="subcellular location">
    <subcellularLocation>
        <location evidence="1">Cytoplasm</location>
    </subcellularLocation>
</comment>
<dbReference type="InterPro" id="IPR027417">
    <property type="entry name" value="P-loop_NTPase"/>
</dbReference>
<keyword evidence="9 19" id="KW-0347">Helicase</keyword>
<evidence type="ECO:0000256" key="9">
    <source>
        <dbReference type="ARBA" id="ARBA00022806"/>
    </source>
</evidence>
<feature type="region of interest" description="Disordered" evidence="15">
    <location>
        <begin position="24"/>
        <end position="74"/>
    </location>
</feature>
<evidence type="ECO:0000256" key="10">
    <source>
        <dbReference type="ARBA" id="ARBA00022840"/>
    </source>
</evidence>
<dbReference type="Gene3D" id="1.20.120.1080">
    <property type="match status" value="1"/>
</dbReference>
<dbReference type="EC" id="3.6.4.13" evidence="3"/>
<proteinExistence type="inferred from homology"/>
<protein>
    <recommendedName>
        <fullName evidence="3">RNA helicase</fullName>
        <ecNumber evidence="3">3.6.4.13</ecNumber>
    </recommendedName>
</protein>
<dbReference type="PANTHER" id="PTHR18934">
    <property type="entry name" value="ATP-DEPENDENT RNA HELICASE"/>
    <property type="match status" value="1"/>
</dbReference>
<evidence type="ECO:0000313" key="18">
    <source>
        <dbReference type="Proteomes" id="UP000694888"/>
    </source>
</evidence>
<evidence type="ECO:0000259" key="16">
    <source>
        <dbReference type="PROSITE" id="PS51192"/>
    </source>
</evidence>
<evidence type="ECO:0000256" key="14">
    <source>
        <dbReference type="ARBA" id="ARBA00047984"/>
    </source>
</evidence>
<keyword evidence="4" id="KW-0217">Developmental protein</keyword>
<keyword evidence="11" id="KW-0744">Spermatogenesis</keyword>
<dbReference type="Pfam" id="PF00271">
    <property type="entry name" value="Helicase_C"/>
    <property type="match status" value="1"/>
</dbReference>
<feature type="domain" description="Helicase C-terminal" evidence="17">
    <location>
        <begin position="395"/>
        <end position="561"/>
    </location>
</feature>
<feature type="compositionally biased region" description="Polar residues" evidence="15">
    <location>
        <begin position="1146"/>
        <end position="1163"/>
    </location>
</feature>
<dbReference type="InterPro" id="IPR001650">
    <property type="entry name" value="Helicase_C-like"/>
</dbReference>
<feature type="region of interest" description="Disordered" evidence="15">
    <location>
        <begin position="1140"/>
        <end position="1171"/>
    </location>
</feature>
<keyword evidence="5" id="KW-0963">Cytoplasm</keyword>
<dbReference type="Gene3D" id="2.30.30.140">
    <property type="match status" value="1"/>
</dbReference>
<dbReference type="PROSITE" id="PS51194">
    <property type="entry name" value="HELICASE_CTER"/>
    <property type="match status" value="1"/>
</dbReference>
<dbReference type="PROSITE" id="PS51192">
    <property type="entry name" value="HELICASE_ATP_BIND_1"/>
    <property type="match status" value="1"/>
</dbReference>
<comment type="catalytic activity">
    <reaction evidence="14">
        <text>ATP + H2O = ADP + phosphate + H(+)</text>
        <dbReference type="Rhea" id="RHEA:13065"/>
        <dbReference type="ChEBI" id="CHEBI:15377"/>
        <dbReference type="ChEBI" id="CHEBI:15378"/>
        <dbReference type="ChEBI" id="CHEBI:30616"/>
        <dbReference type="ChEBI" id="CHEBI:43474"/>
        <dbReference type="ChEBI" id="CHEBI:456216"/>
        <dbReference type="EC" id="3.6.4.13"/>
    </reaction>
</comment>
<dbReference type="InterPro" id="IPR011545">
    <property type="entry name" value="DEAD/DEAH_box_helicase_dom"/>
</dbReference>
<dbReference type="Gene3D" id="3.40.50.300">
    <property type="entry name" value="P-loop containing nucleotide triphosphate hydrolases"/>
    <property type="match status" value="2"/>
</dbReference>
<reference evidence="19" key="1">
    <citation type="submission" date="2025-08" db="UniProtKB">
        <authorList>
            <consortium name="RefSeq"/>
        </authorList>
    </citation>
    <scope>IDENTIFICATION</scope>
</reference>
<dbReference type="InterPro" id="IPR035437">
    <property type="entry name" value="SNase_OB-fold_sf"/>
</dbReference>
<dbReference type="SMART" id="SM00487">
    <property type="entry name" value="DEXDc"/>
    <property type="match status" value="1"/>
</dbReference>
<comment type="similarity">
    <text evidence="2">Belongs to the DEAD box helicase family. DEAH subfamily.</text>
</comment>
<keyword evidence="18" id="KW-1185">Reference proteome</keyword>
<dbReference type="SMART" id="SM00490">
    <property type="entry name" value="HELICc"/>
    <property type="match status" value="1"/>
</dbReference>
<name>A0ABM0ZVA9_APLCA</name>
<dbReference type="Pfam" id="PF21010">
    <property type="entry name" value="HA2_C"/>
    <property type="match status" value="1"/>
</dbReference>
<dbReference type="InterPro" id="IPR002999">
    <property type="entry name" value="Tudor"/>
</dbReference>
<evidence type="ECO:0000256" key="7">
    <source>
        <dbReference type="ARBA" id="ARBA00022782"/>
    </source>
</evidence>
<keyword evidence="12" id="KW-0943">RNA-mediated gene silencing</keyword>
<keyword evidence="10" id="KW-0067">ATP-binding</keyword>
<evidence type="ECO:0000256" key="15">
    <source>
        <dbReference type="SAM" id="MobiDB-lite"/>
    </source>
</evidence>
<gene>
    <name evidence="19" type="primary">LOC101849189</name>
</gene>
<keyword evidence="6" id="KW-0547">Nucleotide-binding</keyword>
<dbReference type="SMART" id="SM00847">
    <property type="entry name" value="HA2"/>
    <property type="match status" value="1"/>
</dbReference>
<evidence type="ECO:0000313" key="19">
    <source>
        <dbReference type="RefSeq" id="XP_012935222.1"/>
    </source>
</evidence>
<evidence type="ECO:0000256" key="4">
    <source>
        <dbReference type="ARBA" id="ARBA00022473"/>
    </source>
</evidence>
<sequence>MSIITGELELNDIDDWFRIGQDASKQTKKPEAVATSTLQGHLFDSESGGTHTPDVRKKTDAKLPSYRRSTHHPTRCQYVEQYRRQEEEDLLSQAQVSGTSLSGLSPGAVSELLENLELDTTTGGGSVAVPEDLIPEGALSVYQNYRFDHKYSPLPVVEAREKIISTIESNQVTVIQGPTGSGKTTQVPQFIMDHYAEESRYCNIVVTQPRKIAASSIARRVCEERGWSLGTICGYQIGLERQASEDTRILYCTTGVLKEKFIGKKNMHEFTHVILDEVHERDIETDFALLIVKKLLRSNSRHVKVILMSATFDTSAFAQYFALPVKNQLEPAPVVTVGTVLHHVPEFFADDLVSKLGEVPHVEEAQPGISPGMYEMAAGLVQEFDLLEIKEQGRDEKTAFAPIRGSVLIFLPGLHEITEMQKLLSSIDGSFLTIIPLHSSITLSEQSKVFRKAAKGYRKVILSTNIAESSITVTDIKYVVDFCLTKNLFCDPETNFTQLQMEWASKANTKQRKGRAGRVSNGRVYFMVPRWFYETVLPEYGVPEMQRSPLEGLILKTKLFDMGEPKALLALALSPPKLEDIERTILSLKEVGALSSSVGEQANPYDGDLTFIGRVLATLPVSIYVGKLLVLGHVFGVLEECLIIGAALSLKSIFAQPFDKRLAAYKGKVGWSSNSLSDCITVLYAFTTWQNRLKLKEFERAGANEREWCTSHHIQAKSLREVAKLVDELEQRLLKFNIVKPQKRPSFKNDSRDPIEQLILKMVMCGAFYPNYAVKEESNEMEAVKALSNHDPLKTVYVKGLPMNEGILYHKQMKDYFSVCCNDPPPKISTEESRAYIEFSWKQGSMNERRVHPGVYYAIKIRQIGIKVSFDMLDREETKRKLTEVQKVSQGPTGGLRSNRLKAGEGSSGDNFLNIDPQTSTLWINVTEVVECGHFWAQINEPACDNLLMDIKCALNGPGAYMQPITQGVVPGTLVAAPFSDIDGEWYYRACVEKVVADKVPVAGGGALKAILNIRVFYVDYGNRDTVHIDRLFILPQRLHKLPYLAREFYLKGVRPSSVTCSDGVWSEKANRYFFQNVINKQLLAQVYSVVDDVVRVELVETLPNGTEISYNNEIVREKFAEVAEESFLSQQNHQWQEAMKHGSQAGVTQDSRRQVTLTSQSGDAGRAGAQRRGRRIILTGPSNPLEMSFSSITFSGRQRVVRIDPESVNSVAIDDQPENKFSRLMVSGSIALNPAGNSMIARDTTIMPQIPGLPALVTLMFAPYVEYRTDPKCERYIGALCGLGYDEENQSILPDHDIDLVFETTFDNEDIVLINHVRMAVNASVGSNDTMAGWSVDTFISIQKRARETLLQLLKKQREAVEPQAFRNMYEWNQVDPESILYPSVPDADESHTLLRLHNAVCLEEPEPTPDSMRRQQDMLWHLEDLERKVKNGERQPVTCELCSVHLATSQVLAIHMATESHLRRALKVHDGSFK</sequence>
<evidence type="ECO:0000256" key="1">
    <source>
        <dbReference type="ARBA" id="ARBA00004496"/>
    </source>
</evidence>
<evidence type="ECO:0000256" key="6">
    <source>
        <dbReference type="ARBA" id="ARBA00022741"/>
    </source>
</evidence>
<dbReference type="Pfam" id="PF00270">
    <property type="entry name" value="DEAD"/>
    <property type="match status" value="1"/>
</dbReference>
<dbReference type="GO" id="GO:0004386">
    <property type="term" value="F:helicase activity"/>
    <property type="evidence" value="ECO:0007669"/>
    <property type="project" value="UniProtKB-KW"/>
</dbReference>
<evidence type="ECO:0000256" key="8">
    <source>
        <dbReference type="ARBA" id="ARBA00022801"/>
    </source>
</evidence>
<evidence type="ECO:0000256" key="5">
    <source>
        <dbReference type="ARBA" id="ARBA00022490"/>
    </source>
</evidence>
<dbReference type="GeneID" id="101849189"/>
<dbReference type="InterPro" id="IPR014001">
    <property type="entry name" value="Helicase_ATP-bd"/>
</dbReference>
<evidence type="ECO:0000256" key="13">
    <source>
        <dbReference type="ARBA" id="ARBA00023254"/>
    </source>
</evidence>
<evidence type="ECO:0000256" key="11">
    <source>
        <dbReference type="ARBA" id="ARBA00022871"/>
    </source>
</evidence>
<keyword evidence="8" id="KW-0378">Hydrolase</keyword>
<evidence type="ECO:0000256" key="3">
    <source>
        <dbReference type="ARBA" id="ARBA00012552"/>
    </source>
</evidence>
<evidence type="ECO:0000256" key="2">
    <source>
        <dbReference type="ARBA" id="ARBA00008792"/>
    </source>
</evidence>
<dbReference type="InterPro" id="IPR007502">
    <property type="entry name" value="Helicase-assoc_dom"/>
</dbReference>
<dbReference type="SUPFAM" id="SSF63748">
    <property type="entry name" value="Tudor/PWWP/MBT"/>
    <property type="match status" value="1"/>
</dbReference>
<organism evidence="18 19">
    <name type="scientific">Aplysia californica</name>
    <name type="common">California sea hare</name>
    <dbReference type="NCBI Taxonomy" id="6500"/>
    <lineage>
        <taxon>Eukaryota</taxon>
        <taxon>Metazoa</taxon>
        <taxon>Spiralia</taxon>
        <taxon>Lophotrochozoa</taxon>
        <taxon>Mollusca</taxon>
        <taxon>Gastropoda</taxon>
        <taxon>Heterobranchia</taxon>
        <taxon>Euthyneura</taxon>
        <taxon>Tectipleura</taxon>
        <taxon>Aplysiida</taxon>
        <taxon>Aplysioidea</taxon>
        <taxon>Aplysiidae</taxon>
        <taxon>Aplysia</taxon>
    </lineage>
</organism>
<accession>A0ABM0ZVA9</accession>
<dbReference type="SUPFAM" id="SSF52540">
    <property type="entry name" value="P-loop containing nucleoside triphosphate hydrolases"/>
    <property type="match status" value="1"/>
</dbReference>
<dbReference type="CDD" id="cd18791">
    <property type="entry name" value="SF2_C_RHA"/>
    <property type="match status" value="1"/>
</dbReference>
<dbReference type="Gene3D" id="2.40.50.90">
    <property type="match status" value="1"/>
</dbReference>
<dbReference type="RefSeq" id="XP_012935222.1">
    <property type="nucleotide sequence ID" value="XM_013079768.2"/>
</dbReference>
<dbReference type="Proteomes" id="UP000694888">
    <property type="component" value="Unplaced"/>
</dbReference>
<keyword evidence="7" id="KW-0221">Differentiation</keyword>
<dbReference type="PANTHER" id="PTHR18934:SF113">
    <property type="entry name" value="ATP-DEPENDENT RNA HELICASE TDRD9"/>
    <property type="match status" value="1"/>
</dbReference>
<dbReference type="Pfam" id="PF00567">
    <property type="entry name" value="TUDOR"/>
    <property type="match status" value="1"/>
</dbReference>
<keyword evidence="13" id="KW-0469">Meiosis</keyword>
<evidence type="ECO:0000259" key="17">
    <source>
        <dbReference type="PROSITE" id="PS51194"/>
    </source>
</evidence>
<evidence type="ECO:0000256" key="12">
    <source>
        <dbReference type="ARBA" id="ARBA00023158"/>
    </source>
</evidence>